<dbReference type="SUPFAM" id="SSF56801">
    <property type="entry name" value="Acetyl-CoA synthetase-like"/>
    <property type="match status" value="1"/>
</dbReference>
<gene>
    <name evidence="2" type="ORF">SPTER_09750</name>
</gene>
<protein>
    <submittedName>
        <fullName evidence="2">Phenylacetate-CoA ligase</fullName>
    </submittedName>
</protein>
<dbReference type="OrthoDB" id="580775at2"/>
<keyword evidence="3" id="KW-1185">Reference proteome</keyword>
<dbReference type="EMBL" id="CP036259">
    <property type="protein sequence ID" value="QDR79685.1"/>
    <property type="molecule type" value="Genomic_DNA"/>
</dbReference>
<dbReference type="InterPro" id="IPR042099">
    <property type="entry name" value="ANL_N_sf"/>
</dbReference>
<dbReference type="InterPro" id="IPR053158">
    <property type="entry name" value="CapK_Type1_Caps_Biosynth"/>
</dbReference>
<dbReference type="KEGG" id="sted:SPTER_09750"/>
<dbReference type="Proteomes" id="UP000320776">
    <property type="component" value="Chromosome"/>
</dbReference>
<evidence type="ECO:0000259" key="1">
    <source>
        <dbReference type="Pfam" id="PF00501"/>
    </source>
</evidence>
<dbReference type="InterPro" id="IPR000873">
    <property type="entry name" value="AMP-dep_synth/lig_dom"/>
</dbReference>
<sequence>MTGKIPVTPLEAWITNKIKTAAGCPTRESLKRWQLARLNETLARARAASPFYQRHWAAVAPQALVQLEQLAGYPLTTPADVGEQGLQMVGVSQGEISRVVTLNTSGTTGSPKRLYFTAADQELTIDFFRYAMATFVQRGDRVLILLPGERPGSIGDLLGKGLGRSGIGAVAFGFVTELAAAVAAMCREQATCLVGVPVQVLAMARYWEQVRKGDWSPQYILLSTDYVPQALVRELERIWRCEVYEHYGMTEMGFGGGIECAGHRGYHLRENDLYFEIIDPVSDQPLPDGEYGELVFTTLTRQGMPLIRYRTGDISRFIPGQCLCGSRLRRLERIRSRAAGRVTLGTDMWLTLAELDEVLFTVPGIVNFHAAMSYGDAAARLVITAAVVGIAPETALLTAALRNLASIRTAAAAGQLEILIKMEKYGDGYATTPGKRVIHVAGRAVAGRGSDGRL</sequence>
<keyword evidence="2" id="KW-0436">Ligase</keyword>
<dbReference type="Gene3D" id="3.40.50.12780">
    <property type="entry name" value="N-terminal domain of ligase-like"/>
    <property type="match status" value="1"/>
</dbReference>
<evidence type="ECO:0000313" key="2">
    <source>
        <dbReference type="EMBL" id="QDR79685.1"/>
    </source>
</evidence>
<dbReference type="PANTHER" id="PTHR36932:SF1">
    <property type="entry name" value="CAPSULAR POLYSACCHARIDE BIOSYNTHESIS PROTEIN"/>
    <property type="match status" value="1"/>
</dbReference>
<evidence type="ECO:0000313" key="3">
    <source>
        <dbReference type="Proteomes" id="UP000320776"/>
    </source>
</evidence>
<dbReference type="Pfam" id="PF00501">
    <property type="entry name" value="AMP-binding"/>
    <property type="match status" value="1"/>
</dbReference>
<dbReference type="GO" id="GO:0016874">
    <property type="term" value="F:ligase activity"/>
    <property type="evidence" value="ECO:0007669"/>
    <property type="project" value="UniProtKB-KW"/>
</dbReference>
<feature type="domain" description="AMP-dependent synthetase/ligase" evidence="1">
    <location>
        <begin position="104"/>
        <end position="296"/>
    </location>
</feature>
<dbReference type="RefSeq" id="WP_144349290.1">
    <property type="nucleotide sequence ID" value="NZ_CP036259.1"/>
</dbReference>
<dbReference type="NCBIfam" id="NF045666">
    <property type="entry name" value="DVU1553_fam_AMP"/>
    <property type="match status" value="1"/>
</dbReference>
<proteinExistence type="predicted"/>
<dbReference type="PANTHER" id="PTHR36932">
    <property type="entry name" value="CAPSULAR POLYSACCHARIDE BIOSYNTHESIS PROTEIN"/>
    <property type="match status" value="1"/>
</dbReference>
<name>A0A517DQQ5_9FIRM</name>
<organism evidence="2 3">
    <name type="scientific">Sporomusa termitida</name>
    <dbReference type="NCBI Taxonomy" id="2377"/>
    <lineage>
        <taxon>Bacteria</taxon>
        <taxon>Bacillati</taxon>
        <taxon>Bacillota</taxon>
        <taxon>Negativicutes</taxon>
        <taxon>Selenomonadales</taxon>
        <taxon>Sporomusaceae</taxon>
        <taxon>Sporomusa</taxon>
    </lineage>
</organism>
<reference evidence="2 3" key="1">
    <citation type="submission" date="2019-02" db="EMBL/GenBank/DDBJ databases">
        <title>Closed genome of Sporomusa termitida DSM 4440.</title>
        <authorList>
            <person name="Poehlein A."/>
            <person name="Daniel R."/>
        </authorList>
    </citation>
    <scope>NUCLEOTIDE SEQUENCE [LARGE SCALE GENOMIC DNA]</scope>
    <source>
        <strain evidence="2 3">DSM 4440</strain>
    </source>
</reference>
<accession>A0A517DQQ5</accession>
<dbReference type="AlphaFoldDB" id="A0A517DQQ5"/>